<evidence type="ECO:0000313" key="2">
    <source>
        <dbReference type="EMBL" id="PWN33769.1"/>
    </source>
</evidence>
<evidence type="ECO:0000313" key="3">
    <source>
        <dbReference type="Proteomes" id="UP000245771"/>
    </source>
</evidence>
<dbReference type="AlphaFoldDB" id="A0A316V822"/>
<sequence length="234" mass="25613">SDIPIHSSCNASQTMQIKRGLFDSKRLAREAADHILLSGNTSDLFQTYFGAQADPAVPLGIYERILEGDKTGTLLRCDDPDQNCATQDGWNGHWRGNNATEETVICNLSFQSRLGLERACENGFKLGRDNVNVYWGADLLHRMMHLPKVTNGYITHVADTHEDMMKIAIEQPDQSVKNQHSIQEFAFDVWTRKYISAEGSAGATATESASASAAATSTAAVQDCHTHADGSVHC</sequence>
<dbReference type="InterPro" id="IPR024079">
    <property type="entry name" value="MetalloPept_cat_dom_sf"/>
</dbReference>
<dbReference type="GO" id="GO:0008270">
    <property type="term" value="F:zinc ion binding"/>
    <property type="evidence" value="ECO:0007669"/>
    <property type="project" value="TreeGrafter"/>
</dbReference>
<dbReference type="GO" id="GO:0008237">
    <property type="term" value="F:metallopeptidase activity"/>
    <property type="evidence" value="ECO:0007669"/>
    <property type="project" value="InterPro"/>
</dbReference>
<dbReference type="GeneID" id="37017570"/>
<dbReference type="InterPro" id="IPR029482">
    <property type="entry name" value="HRXXH"/>
</dbReference>
<gene>
    <name evidence="2" type="ORF">FA14DRAFT_106891</name>
</gene>
<proteinExistence type="predicted"/>
<protein>
    <submittedName>
        <fullName evidence="2">Zincin</fullName>
    </submittedName>
</protein>
<keyword evidence="3" id="KW-1185">Reference proteome</keyword>
<name>A0A316V822_9BASI</name>
<dbReference type="EMBL" id="KZ819604">
    <property type="protein sequence ID" value="PWN33769.1"/>
    <property type="molecule type" value="Genomic_DNA"/>
</dbReference>
<dbReference type="Proteomes" id="UP000245771">
    <property type="component" value="Unassembled WGS sequence"/>
</dbReference>
<evidence type="ECO:0000259" key="1">
    <source>
        <dbReference type="Pfam" id="PF13933"/>
    </source>
</evidence>
<dbReference type="Pfam" id="PF13933">
    <property type="entry name" value="HRXXH"/>
    <property type="match status" value="1"/>
</dbReference>
<dbReference type="Gene3D" id="3.40.390.10">
    <property type="entry name" value="Collagenase (Catalytic Domain)"/>
    <property type="match status" value="1"/>
</dbReference>
<dbReference type="PANTHER" id="PTHR39399:SF1">
    <property type="entry name" value="PROTEIN ZPS1"/>
    <property type="match status" value="1"/>
</dbReference>
<dbReference type="GO" id="GO:0009986">
    <property type="term" value="C:cell surface"/>
    <property type="evidence" value="ECO:0007669"/>
    <property type="project" value="TreeGrafter"/>
</dbReference>
<organism evidence="2 3">
    <name type="scientific">Meira miltonrushii</name>
    <dbReference type="NCBI Taxonomy" id="1280837"/>
    <lineage>
        <taxon>Eukaryota</taxon>
        <taxon>Fungi</taxon>
        <taxon>Dikarya</taxon>
        <taxon>Basidiomycota</taxon>
        <taxon>Ustilaginomycotina</taxon>
        <taxon>Exobasidiomycetes</taxon>
        <taxon>Exobasidiales</taxon>
        <taxon>Brachybasidiaceae</taxon>
        <taxon>Meira</taxon>
    </lineage>
</organism>
<dbReference type="SUPFAM" id="SSF55486">
    <property type="entry name" value="Metalloproteases ('zincins'), catalytic domain"/>
    <property type="match status" value="1"/>
</dbReference>
<feature type="domain" description="Putative peptidase" evidence="1">
    <location>
        <begin position="3"/>
        <end position="202"/>
    </location>
</feature>
<dbReference type="OrthoDB" id="4689212at2759"/>
<feature type="non-terminal residue" evidence="2">
    <location>
        <position position="234"/>
    </location>
</feature>
<dbReference type="PANTHER" id="PTHR39399">
    <property type="entry name" value="PROTEIN ZPS1"/>
    <property type="match status" value="1"/>
</dbReference>
<accession>A0A316V822</accession>
<dbReference type="GO" id="GO:0005178">
    <property type="term" value="F:integrin binding"/>
    <property type="evidence" value="ECO:0007669"/>
    <property type="project" value="TreeGrafter"/>
</dbReference>
<dbReference type="RefSeq" id="XP_025354071.1">
    <property type="nucleotide sequence ID" value="XM_025495789.1"/>
</dbReference>
<dbReference type="GO" id="GO:0009277">
    <property type="term" value="C:fungal-type cell wall"/>
    <property type="evidence" value="ECO:0007669"/>
    <property type="project" value="TreeGrafter"/>
</dbReference>
<dbReference type="InterPro" id="IPR039124">
    <property type="entry name" value="PRA1-like"/>
</dbReference>
<dbReference type="InParanoid" id="A0A316V822"/>
<dbReference type="GO" id="GO:0005576">
    <property type="term" value="C:extracellular region"/>
    <property type="evidence" value="ECO:0007669"/>
    <property type="project" value="TreeGrafter"/>
</dbReference>
<feature type="non-terminal residue" evidence="2">
    <location>
        <position position="1"/>
    </location>
</feature>
<reference evidence="2 3" key="1">
    <citation type="journal article" date="2018" name="Mol. Biol. Evol.">
        <title>Broad Genomic Sampling Reveals a Smut Pathogenic Ancestry of the Fungal Clade Ustilaginomycotina.</title>
        <authorList>
            <person name="Kijpornyongpan T."/>
            <person name="Mondo S.J."/>
            <person name="Barry K."/>
            <person name="Sandor L."/>
            <person name="Lee J."/>
            <person name="Lipzen A."/>
            <person name="Pangilinan J."/>
            <person name="LaButti K."/>
            <person name="Hainaut M."/>
            <person name="Henrissat B."/>
            <person name="Grigoriev I.V."/>
            <person name="Spatafora J.W."/>
            <person name="Aime M.C."/>
        </authorList>
    </citation>
    <scope>NUCLEOTIDE SEQUENCE [LARGE SCALE GENOMIC DNA]</scope>
    <source>
        <strain evidence="2 3">MCA 3882</strain>
    </source>
</reference>